<dbReference type="GO" id="GO:0005576">
    <property type="term" value="C:extracellular region"/>
    <property type="evidence" value="ECO:0007669"/>
    <property type="project" value="TreeGrafter"/>
</dbReference>
<evidence type="ECO:0000256" key="9">
    <source>
        <dbReference type="PROSITE-ProRule" id="PRU01373"/>
    </source>
</evidence>
<dbReference type="GO" id="GO:0071555">
    <property type="term" value="P:cell wall organization"/>
    <property type="evidence" value="ECO:0007669"/>
    <property type="project" value="UniProtKB-UniRule"/>
</dbReference>
<dbReference type="CDD" id="cd16913">
    <property type="entry name" value="YkuD_like"/>
    <property type="match status" value="1"/>
</dbReference>
<protein>
    <submittedName>
        <fullName evidence="12">L,D-transpeptidase ErfK/SrfK</fullName>
    </submittedName>
</protein>
<keyword evidence="4" id="KW-0808">Transferase</keyword>
<evidence type="ECO:0000256" key="3">
    <source>
        <dbReference type="ARBA" id="ARBA00022676"/>
    </source>
</evidence>
<keyword evidence="8 9" id="KW-0961">Cell wall biogenesis/degradation</keyword>
<dbReference type="InterPro" id="IPR005490">
    <property type="entry name" value="LD_TPept_cat_dom"/>
</dbReference>
<name>A0A1G7P6I8_9PROT</name>
<dbReference type="PANTHER" id="PTHR30582">
    <property type="entry name" value="L,D-TRANSPEPTIDASE"/>
    <property type="match status" value="1"/>
</dbReference>
<feature type="domain" description="L,D-TPase catalytic" evidence="11">
    <location>
        <begin position="106"/>
        <end position="236"/>
    </location>
</feature>
<evidence type="ECO:0000256" key="4">
    <source>
        <dbReference type="ARBA" id="ARBA00022679"/>
    </source>
</evidence>
<keyword evidence="10" id="KW-0732">Signal</keyword>
<keyword evidence="5" id="KW-0378">Hydrolase</keyword>
<accession>A0A1G7P6I8</accession>
<evidence type="ECO:0000256" key="8">
    <source>
        <dbReference type="ARBA" id="ARBA00023316"/>
    </source>
</evidence>
<comment type="pathway">
    <text evidence="1 9">Cell wall biogenesis; peptidoglycan biosynthesis.</text>
</comment>
<dbReference type="InterPro" id="IPR050979">
    <property type="entry name" value="LD-transpeptidase"/>
</dbReference>
<dbReference type="STRING" id="1082479.SAMN05216241_102429"/>
<evidence type="ECO:0000256" key="7">
    <source>
        <dbReference type="ARBA" id="ARBA00022984"/>
    </source>
</evidence>
<evidence type="ECO:0000256" key="2">
    <source>
        <dbReference type="ARBA" id="ARBA00005992"/>
    </source>
</evidence>
<dbReference type="RefSeq" id="WP_218119125.1">
    <property type="nucleotide sequence ID" value="NZ_FNCE01000002.1"/>
</dbReference>
<dbReference type="AlphaFoldDB" id="A0A1G7P6I8"/>
<organism evidence="12 13">
    <name type="scientific">Limimonas halophila</name>
    <dbReference type="NCBI Taxonomy" id="1082479"/>
    <lineage>
        <taxon>Bacteria</taxon>
        <taxon>Pseudomonadati</taxon>
        <taxon>Pseudomonadota</taxon>
        <taxon>Alphaproteobacteria</taxon>
        <taxon>Rhodospirillales</taxon>
        <taxon>Rhodovibrionaceae</taxon>
        <taxon>Limimonas</taxon>
    </lineage>
</organism>
<reference evidence="12 13" key="1">
    <citation type="submission" date="2016-10" db="EMBL/GenBank/DDBJ databases">
        <authorList>
            <person name="de Groot N.N."/>
        </authorList>
    </citation>
    <scope>NUCLEOTIDE SEQUENCE [LARGE SCALE GENOMIC DNA]</scope>
    <source>
        <strain evidence="12 13">DSM 25584</strain>
    </source>
</reference>
<evidence type="ECO:0000259" key="11">
    <source>
        <dbReference type="PROSITE" id="PS52029"/>
    </source>
</evidence>
<proteinExistence type="inferred from homology"/>
<dbReference type="CDD" id="cd00118">
    <property type="entry name" value="LysM"/>
    <property type="match status" value="1"/>
</dbReference>
<sequence>MTTSPLTRRRLLTGSLAATAAAAVPAPAVAMLSGMVPRWPEAAPVIGTLGRYTARHEDTLLDVARRFGLGYTEMVAANRGVDPWLPGEGTELVLPTAHLLPDADREGLVLNLADQRVYRFRDGVAVASHPVGIGRQGWSTPTGRTEIVAKTKNPVWRPPESIREENPDLPKVVPAGDDNPLGHYKLDLGWPTYLFHGTNMPWGIGRRVSHGCVRLYPEDIARFFDQVAVGTPVQVVDQPAKLGWVGGTLLLEVHPNQEQASQLARTGSFDPAVVSDLPGRVVAHAQARDATIDWPTVDRVMHERRGIPEPVARPERRS</sequence>
<dbReference type="GO" id="GO:0071972">
    <property type="term" value="F:peptidoglycan L,D-transpeptidase activity"/>
    <property type="evidence" value="ECO:0007669"/>
    <property type="project" value="TreeGrafter"/>
</dbReference>
<dbReference type="Proteomes" id="UP000199415">
    <property type="component" value="Unassembled WGS sequence"/>
</dbReference>
<dbReference type="GO" id="GO:0018104">
    <property type="term" value="P:peptidoglycan-protein cross-linking"/>
    <property type="evidence" value="ECO:0007669"/>
    <property type="project" value="TreeGrafter"/>
</dbReference>
<dbReference type="InterPro" id="IPR006311">
    <property type="entry name" value="TAT_signal"/>
</dbReference>
<dbReference type="SUPFAM" id="SSF141523">
    <property type="entry name" value="L,D-transpeptidase catalytic domain-like"/>
    <property type="match status" value="1"/>
</dbReference>
<comment type="similarity">
    <text evidence="2">Belongs to the YkuD family.</text>
</comment>
<feature type="active site" description="Proton donor/acceptor" evidence="9">
    <location>
        <position position="196"/>
    </location>
</feature>
<dbReference type="Gene3D" id="2.40.440.10">
    <property type="entry name" value="L,D-transpeptidase catalytic domain-like"/>
    <property type="match status" value="1"/>
</dbReference>
<feature type="chain" id="PRO_5011557443" evidence="10">
    <location>
        <begin position="31"/>
        <end position="318"/>
    </location>
</feature>
<keyword evidence="7 9" id="KW-0573">Peptidoglycan synthesis</keyword>
<dbReference type="GO" id="GO:0016757">
    <property type="term" value="F:glycosyltransferase activity"/>
    <property type="evidence" value="ECO:0007669"/>
    <property type="project" value="UniProtKB-KW"/>
</dbReference>
<gene>
    <name evidence="12" type="ORF">SAMN05216241_102429</name>
</gene>
<evidence type="ECO:0000256" key="1">
    <source>
        <dbReference type="ARBA" id="ARBA00004752"/>
    </source>
</evidence>
<dbReference type="Gene3D" id="3.10.350.10">
    <property type="entry name" value="LysM domain"/>
    <property type="match status" value="1"/>
</dbReference>
<evidence type="ECO:0000256" key="5">
    <source>
        <dbReference type="ARBA" id="ARBA00022801"/>
    </source>
</evidence>
<dbReference type="PANTHER" id="PTHR30582:SF24">
    <property type="entry name" value="L,D-TRANSPEPTIDASE ERFK_SRFK-RELATED"/>
    <property type="match status" value="1"/>
</dbReference>
<dbReference type="InterPro" id="IPR036779">
    <property type="entry name" value="LysM_dom_sf"/>
</dbReference>
<dbReference type="EMBL" id="FNCE01000002">
    <property type="protein sequence ID" value="SDF81229.1"/>
    <property type="molecule type" value="Genomic_DNA"/>
</dbReference>
<dbReference type="InterPro" id="IPR038063">
    <property type="entry name" value="Transpep_catalytic_dom"/>
</dbReference>
<dbReference type="GO" id="GO:0008360">
    <property type="term" value="P:regulation of cell shape"/>
    <property type="evidence" value="ECO:0007669"/>
    <property type="project" value="UniProtKB-UniRule"/>
</dbReference>
<dbReference type="PROSITE" id="PS52029">
    <property type="entry name" value="LD_TPASE"/>
    <property type="match status" value="1"/>
</dbReference>
<evidence type="ECO:0000313" key="13">
    <source>
        <dbReference type="Proteomes" id="UP000199415"/>
    </source>
</evidence>
<keyword evidence="3" id="KW-0328">Glycosyltransferase</keyword>
<feature type="active site" description="Nucleophile" evidence="9">
    <location>
        <position position="212"/>
    </location>
</feature>
<feature type="signal peptide" evidence="10">
    <location>
        <begin position="1"/>
        <end position="30"/>
    </location>
</feature>
<evidence type="ECO:0000256" key="10">
    <source>
        <dbReference type="SAM" id="SignalP"/>
    </source>
</evidence>
<dbReference type="InterPro" id="IPR018392">
    <property type="entry name" value="LysM"/>
</dbReference>
<keyword evidence="6 9" id="KW-0133">Cell shape</keyword>
<dbReference type="UniPathway" id="UPA00219"/>
<keyword evidence="13" id="KW-1185">Reference proteome</keyword>
<evidence type="ECO:0000256" key="6">
    <source>
        <dbReference type="ARBA" id="ARBA00022960"/>
    </source>
</evidence>
<evidence type="ECO:0000313" key="12">
    <source>
        <dbReference type="EMBL" id="SDF81229.1"/>
    </source>
</evidence>
<dbReference type="Pfam" id="PF03734">
    <property type="entry name" value="YkuD"/>
    <property type="match status" value="1"/>
</dbReference>
<dbReference type="PROSITE" id="PS51318">
    <property type="entry name" value="TAT"/>
    <property type="match status" value="1"/>
</dbReference>